<protein>
    <submittedName>
        <fullName evidence="1">Uncharacterized protein</fullName>
    </submittedName>
</protein>
<name>A0A6A3APY3_HIBSY</name>
<keyword evidence="2" id="KW-1185">Reference proteome</keyword>
<proteinExistence type="predicted"/>
<reference evidence="1" key="1">
    <citation type="submission" date="2019-09" db="EMBL/GenBank/DDBJ databases">
        <title>Draft genome information of white flower Hibiscus syriacus.</title>
        <authorList>
            <person name="Kim Y.-M."/>
        </authorList>
    </citation>
    <scope>NUCLEOTIDE SEQUENCE [LARGE SCALE GENOMIC DNA]</scope>
    <source>
        <strain evidence="1">YM2019G1</strain>
    </source>
</reference>
<gene>
    <name evidence="1" type="ORF">F3Y22_tig00110388pilonHSYRG00137</name>
</gene>
<dbReference type="AlphaFoldDB" id="A0A6A3APY3"/>
<evidence type="ECO:0000313" key="1">
    <source>
        <dbReference type="EMBL" id="KAE8706731.1"/>
    </source>
</evidence>
<comment type="caution">
    <text evidence="1">The sequence shown here is derived from an EMBL/GenBank/DDBJ whole genome shotgun (WGS) entry which is preliminary data.</text>
</comment>
<organism evidence="1 2">
    <name type="scientific">Hibiscus syriacus</name>
    <name type="common">Rose of Sharon</name>
    <dbReference type="NCBI Taxonomy" id="106335"/>
    <lineage>
        <taxon>Eukaryota</taxon>
        <taxon>Viridiplantae</taxon>
        <taxon>Streptophyta</taxon>
        <taxon>Embryophyta</taxon>
        <taxon>Tracheophyta</taxon>
        <taxon>Spermatophyta</taxon>
        <taxon>Magnoliopsida</taxon>
        <taxon>eudicotyledons</taxon>
        <taxon>Gunneridae</taxon>
        <taxon>Pentapetalae</taxon>
        <taxon>rosids</taxon>
        <taxon>malvids</taxon>
        <taxon>Malvales</taxon>
        <taxon>Malvaceae</taxon>
        <taxon>Malvoideae</taxon>
        <taxon>Hibiscus</taxon>
    </lineage>
</organism>
<evidence type="ECO:0000313" key="2">
    <source>
        <dbReference type="Proteomes" id="UP000436088"/>
    </source>
</evidence>
<dbReference type="Proteomes" id="UP000436088">
    <property type="component" value="Unassembled WGS sequence"/>
</dbReference>
<dbReference type="EMBL" id="VEPZ02000967">
    <property type="protein sequence ID" value="KAE8706731.1"/>
    <property type="molecule type" value="Genomic_DNA"/>
</dbReference>
<accession>A0A6A3APY3</accession>
<sequence length="236" mass="26051">MMGLKDRASVGQEVGVLETFGRRQAENQGKGWRMAFIDRWDATSTMDDLGTVMSCAMRVIVVERVRREMGFGLAVVLEGTGFPSSRVDQTSSPLDRFTATTEAGPQIPMMSKSSAMAGVVLETMTLTLDISPVGLKPVVRKQPRKLSRCQLLQILFPNKRSIGFVNSVKISIPTWEVNCPSKTDGVAVMSLPALNFHFNLRFETVSGLILLSSLAYLLFSMSPPWLNQPYVNGFKI</sequence>